<evidence type="ECO:0000256" key="6">
    <source>
        <dbReference type="ARBA" id="ARBA00023054"/>
    </source>
</evidence>
<dbReference type="AlphaFoldDB" id="A0A314ZPE9"/>
<sequence length="105" mass="11714">MFGEEFKLDGDELTGLHCFHHLRDRVAASIESINSILSAEFMRASIHDAGDTDVIIISRAQARASVLMNGEDGEIKLDDEETSNYQDRLLPVIIGLLRTVSHYVL</sequence>
<dbReference type="OrthoDB" id="10259024at2759"/>
<gene>
    <name evidence="7" type="ORF">Pyn_24115</name>
</gene>
<name>A0A314ZPE9_PRUYE</name>
<dbReference type="PANTHER" id="PTHR12965">
    <property type="entry name" value="VACUOLAR PROTEIN SORTING 54"/>
    <property type="match status" value="1"/>
</dbReference>
<comment type="caution">
    <text evidence="7">The sequence shown here is derived from an EMBL/GenBank/DDBJ whole genome shotgun (WGS) entry which is preliminary data.</text>
</comment>
<dbReference type="STRING" id="2094558.A0A314ZPE9"/>
<evidence type="ECO:0000313" key="8">
    <source>
        <dbReference type="Proteomes" id="UP000250321"/>
    </source>
</evidence>
<keyword evidence="8" id="KW-1185">Reference proteome</keyword>
<evidence type="ECO:0000256" key="4">
    <source>
        <dbReference type="ARBA" id="ARBA00022927"/>
    </source>
</evidence>
<organism evidence="7 8">
    <name type="scientific">Prunus yedoensis var. nudiflora</name>
    <dbReference type="NCBI Taxonomy" id="2094558"/>
    <lineage>
        <taxon>Eukaryota</taxon>
        <taxon>Viridiplantae</taxon>
        <taxon>Streptophyta</taxon>
        <taxon>Embryophyta</taxon>
        <taxon>Tracheophyta</taxon>
        <taxon>Spermatophyta</taxon>
        <taxon>Magnoliopsida</taxon>
        <taxon>eudicotyledons</taxon>
        <taxon>Gunneridae</taxon>
        <taxon>Pentapetalae</taxon>
        <taxon>rosids</taxon>
        <taxon>fabids</taxon>
        <taxon>Rosales</taxon>
        <taxon>Rosaceae</taxon>
        <taxon>Amygdaloideae</taxon>
        <taxon>Amygdaleae</taxon>
        <taxon>Prunus</taxon>
    </lineage>
</organism>
<keyword evidence="6" id="KW-0175">Coiled coil</keyword>
<dbReference type="PANTHER" id="PTHR12965:SF0">
    <property type="entry name" value="VACUOLAR PROTEIN SORTING-ASSOCIATED PROTEIN 54"/>
    <property type="match status" value="1"/>
</dbReference>
<proteinExistence type="inferred from homology"/>
<dbReference type="GO" id="GO:0015031">
    <property type="term" value="P:protein transport"/>
    <property type="evidence" value="ECO:0007669"/>
    <property type="project" value="UniProtKB-KW"/>
</dbReference>
<dbReference type="GO" id="GO:0000938">
    <property type="term" value="C:GARP complex"/>
    <property type="evidence" value="ECO:0007669"/>
    <property type="project" value="InterPro"/>
</dbReference>
<dbReference type="GO" id="GO:0006896">
    <property type="term" value="P:Golgi to vacuole transport"/>
    <property type="evidence" value="ECO:0007669"/>
    <property type="project" value="TreeGrafter"/>
</dbReference>
<reference evidence="7 8" key="1">
    <citation type="submission" date="2018-02" db="EMBL/GenBank/DDBJ databases">
        <title>Draft genome of wild Prunus yedoensis var. nudiflora.</title>
        <authorList>
            <person name="Baek S."/>
            <person name="Kim J.-H."/>
            <person name="Choi K."/>
            <person name="Kim G.-B."/>
            <person name="Cho A."/>
            <person name="Jang H."/>
            <person name="Shin C.-H."/>
            <person name="Yu H.-J."/>
            <person name="Mun J.-H."/>
        </authorList>
    </citation>
    <scope>NUCLEOTIDE SEQUENCE [LARGE SCALE GENOMIC DNA]</scope>
    <source>
        <strain evidence="8">cv. Jeju island</strain>
        <tissue evidence="7">Leaf</tissue>
    </source>
</reference>
<dbReference type="Proteomes" id="UP000250321">
    <property type="component" value="Unassembled WGS sequence"/>
</dbReference>
<protein>
    <submittedName>
        <fullName evidence="7">Uncharacterized protein</fullName>
    </submittedName>
</protein>
<comment type="similarity">
    <text evidence="2">Belongs to the VPS54 family.</text>
</comment>
<comment type="subcellular location">
    <subcellularLocation>
        <location evidence="1">Golgi apparatus</location>
        <location evidence="1">trans-Golgi network</location>
    </subcellularLocation>
</comment>
<dbReference type="InterPro" id="IPR039745">
    <property type="entry name" value="Vps54"/>
</dbReference>
<evidence type="ECO:0000256" key="1">
    <source>
        <dbReference type="ARBA" id="ARBA00004601"/>
    </source>
</evidence>
<accession>A0A314ZPE9</accession>
<dbReference type="GO" id="GO:0042147">
    <property type="term" value="P:retrograde transport, endosome to Golgi"/>
    <property type="evidence" value="ECO:0007669"/>
    <property type="project" value="InterPro"/>
</dbReference>
<keyword evidence="5" id="KW-0333">Golgi apparatus</keyword>
<dbReference type="GO" id="GO:0019905">
    <property type="term" value="F:syntaxin binding"/>
    <property type="evidence" value="ECO:0007669"/>
    <property type="project" value="TreeGrafter"/>
</dbReference>
<keyword evidence="3" id="KW-0813">Transport</keyword>
<keyword evidence="4" id="KW-0653">Protein transport</keyword>
<evidence type="ECO:0000256" key="5">
    <source>
        <dbReference type="ARBA" id="ARBA00023034"/>
    </source>
</evidence>
<dbReference type="GO" id="GO:0005829">
    <property type="term" value="C:cytosol"/>
    <property type="evidence" value="ECO:0007669"/>
    <property type="project" value="GOC"/>
</dbReference>
<evidence type="ECO:0000256" key="2">
    <source>
        <dbReference type="ARBA" id="ARBA00009150"/>
    </source>
</evidence>
<evidence type="ECO:0000256" key="3">
    <source>
        <dbReference type="ARBA" id="ARBA00022448"/>
    </source>
</evidence>
<evidence type="ECO:0000313" key="7">
    <source>
        <dbReference type="EMBL" id="PQQ21179.1"/>
    </source>
</evidence>
<dbReference type="EMBL" id="PJQY01000018">
    <property type="protein sequence ID" value="PQQ21179.1"/>
    <property type="molecule type" value="Genomic_DNA"/>
</dbReference>